<dbReference type="EMBL" id="REGN01004080">
    <property type="protein sequence ID" value="RNA19267.1"/>
    <property type="molecule type" value="Genomic_DNA"/>
</dbReference>
<proteinExistence type="predicted"/>
<accession>A0A3M7R6S6</accession>
<dbReference type="AlphaFoldDB" id="A0A3M7R6S6"/>
<organism evidence="1 2">
    <name type="scientific">Brachionus plicatilis</name>
    <name type="common">Marine rotifer</name>
    <name type="synonym">Brachionus muelleri</name>
    <dbReference type="NCBI Taxonomy" id="10195"/>
    <lineage>
        <taxon>Eukaryota</taxon>
        <taxon>Metazoa</taxon>
        <taxon>Spiralia</taxon>
        <taxon>Gnathifera</taxon>
        <taxon>Rotifera</taxon>
        <taxon>Eurotatoria</taxon>
        <taxon>Monogononta</taxon>
        <taxon>Pseudotrocha</taxon>
        <taxon>Ploima</taxon>
        <taxon>Brachionidae</taxon>
        <taxon>Brachionus</taxon>
    </lineage>
</organism>
<comment type="caution">
    <text evidence="1">The sequence shown here is derived from an EMBL/GenBank/DDBJ whole genome shotgun (WGS) entry which is preliminary data.</text>
</comment>
<reference evidence="1 2" key="1">
    <citation type="journal article" date="2018" name="Sci. Rep.">
        <title>Genomic signatures of local adaptation to the degree of environmental predictability in rotifers.</title>
        <authorList>
            <person name="Franch-Gras L."/>
            <person name="Hahn C."/>
            <person name="Garcia-Roger E.M."/>
            <person name="Carmona M.J."/>
            <person name="Serra M."/>
            <person name="Gomez A."/>
        </authorList>
    </citation>
    <scope>NUCLEOTIDE SEQUENCE [LARGE SCALE GENOMIC DNA]</scope>
    <source>
        <strain evidence="1">HYR1</strain>
    </source>
</reference>
<name>A0A3M7R6S6_BRAPC</name>
<sequence>MTHYLSLNSPFRFEIDKNKTIYLEKIEISYFGYKRFECLTISFIEISDKVLNFLFFKRALIKCVDALTYLQLLLISKEYTCYLLDSYHRLTDNIHRSTRKSVKDPLKFLIFKNGPIKPKGPLT</sequence>
<dbReference type="Proteomes" id="UP000276133">
    <property type="component" value="Unassembled WGS sequence"/>
</dbReference>
<gene>
    <name evidence="1" type="ORF">BpHYR1_018076</name>
</gene>
<keyword evidence="2" id="KW-1185">Reference proteome</keyword>
<evidence type="ECO:0000313" key="1">
    <source>
        <dbReference type="EMBL" id="RNA19267.1"/>
    </source>
</evidence>
<protein>
    <submittedName>
        <fullName evidence="1">Uncharacterized protein</fullName>
    </submittedName>
</protein>
<evidence type="ECO:0000313" key="2">
    <source>
        <dbReference type="Proteomes" id="UP000276133"/>
    </source>
</evidence>